<dbReference type="EMBL" id="JARSFG010000028">
    <property type="protein sequence ID" value="MEC1180360.1"/>
    <property type="molecule type" value="Genomic_DNA"/>
</dbReference>
<feature type="compositionally biased region" description="Basic and acidic residues" evidence="1">
    <location>
        <begin position="8"/>
        <end position="26"/>
    </location>
</feature>
<comment type="caution">
    <text evidence="2">The sequence shown here is derived from an EMBL/GenBank/DDBJ whole genome shotgun (WGS) entry which is preliminary data.</text>
</comment>
<name>A0AAW9NS62_9BACL</name>
<dbReference type="AlphaFoldDB" id="A0AAW9NS62"/>
<proteinExistence type="predicted"/>
<evidence type="ECO:0000313" key="3">
    <source>
        <dbReference type="Proteomes" id="UP001344888"/>
    </source>
</evidence>
<evidence type="ECO:0000256" key="1">
    <source>
        <dbReference type="SAM" id="MobiDB-lite"/>
    </source>
</evidence>
<sequence length="65" mass="7516">MGKIKWKTQAEIDTEKNTPKPATQEERIQELEQENKLLKAQNLALVKQTEFHEEVLAEIILTINA</sequence>
<organism evidence="2 3">
    <name type="scientific">Metasolibacillus meyeri</name>
    <dbReference type="NCBI Taxonomy" id="1071052"/>
    <lineage>
        <taxon>Bacteria</taxon>
        <taxon>Bacillati</taxon>
        <taxon>Bacillota</taxon>
        <taxon>Bacilli</taxon>
        <taxon>Bacillales</taxon>
        <taxon>Caryophanaceae</taxon>
        <taxon>Metasolibacillus</taxon>
    </lineage>
</organism>
<dbReference type="Proteomes" id="UP001344888">
    <property type="component" value="Unassembled WGS sequence"/>
</dbReference>
<dbReference type="RefSeq" id="WP_326124929.1">
    <property type="nucleotide sequence ID" value="NZ_JARSFG010000028.1"/>
</dbReference>
<reference evidence="2 3" key="1">
    <citation type="submission" date="2023-03" db="EMBL/GenBank/DDBJ databases">
        <title>Bacillus Genome Sequencing.</title>
        <authorList>
            <person name="Dunlap C."/>
        </authorList>
    </citation>
    <scope>NUCLEOTIDE SEQUENCE [LARGE SCALE GENOMIC DNA]</scope>
    <source>
        <strain evidence="2 3">B-59205</strain>
    </source>
</reference>
<evidence type="ECO:0008006" key="4">
    <source>
        <dbReference type="Google" id="ProtNLM"/>
    </source>
</evidence>
<evidence type="ECO:0000313" key="2">
    <source>
        <dbReference type="EMBL" id="MEC1180360.1"/>
    </source>
</evidence>
<feature type="region of interest" description="Disordered" evidence="1">
    <location>
        <begin position="1"/>
        <end position="26"/>
    </location>
</feature>
<accession>A0AAW9NS62</accession>
<keyword evidence="3" id="KW-1185">Reference proteome</keyword>
<protein>
    <recommendedName>
        <fullName evidence="4">Transposase</fullName>
    </recommendedName>
</protein>
<gene>
    <name evidence="2" type="ORF">P9B03_17840</name>
</gene>